<dbReference type="SUPFAM" id="SSF88697">
    <property type="entry name" value="PUA domain-like"/>
    <property type="match status" value="1"/>
</dbReference>
<reference evidence="2 3" key="1">
    <citation type="submission" date="2018-01" db="EMBL/GenBank/DDBJ databases">
        <title>Draft genome of the type strain Pseudomonas oceani DSM 100277 isolated from the deep water in Okinawa trough, northwestern Pacific Ocean.</title>
        <authorList>
            <person name="Gomila M."/>
            <person name="Mulet M."/>
            <person name="Garcia-Valdes E."/>
            <person name="Lalucat J."/>
        </authorList>
    </citation>
    <scope>NUCLEOTIDE SEQUENCE [LARGE SCALE GENOMIC DNA]</scope>
    <source>
        <strain evidence="2 3">DSM 100277</strain>
    </source>
</reference>
<dbReference type="CDD" id="cd06554">
    <property type="entry name" value="ASCH_ASC-1_like"/>
    <property type="match status" value="1"/>
</dbReference>
<dbReference type="Proteomes" id="UP000243451">
    <property type="component" value="Unassembled WGS sequence"/>
</dbReference>
<dbReference type="InterPro" id="IPR007374">
    <property type="entry name" value="ASCH_domain"/>
</dbReference>
<dbReference type="InterPro" id="IPR015947">
    <property type="entry name" value="PUA-like_sf"/>
</dbReference>
<dbReference type="RefSeq" id="WP_104738619.1">
    <property type="nucleotide sequence ID" value="NZ_BMHR01000010.1"/>
</dbReference>
<evidence type="ECO:0000313" key="2">
    <source>
        <dbReference type="EMBL" id="POB02992.1"/>
    </source>
</evidence>
<sequence>MKALSIRQPWAWLIIHAGKDVENRTWCTNYRGRFLVHAAKGMTQREYQDAKQFAALNGVHNLPEFDELPRGGIVGSVELADCLSRSDSPWYTGDTALVLRNPQPLPFTPCPGRLGLFEIEGVAHG</sequence>
<organism evidence="2 3">
    <name type="scientific">Halopseudomonas oceani</name>
    <dbReference type="NCBI Taxonomy" id="1708783"/>
    <lineage>
        <taxon>Bacteria</taxon>
        <taxon>Pseudomonadati</taxon>
        <taxon>Pseudomonadota</taxon>
        <taxon>Gammaproteobacteria</taxon>
        <taxon>Pseudomonadales</taxon>
        <taxon>Pseudomonadaceae</taxon>
        <taxon>Halopseudomonas</taxon>
    </lineage>
</organism>
<dbReference type="EMBL" id="PPSK01000010">
    <property type="protein sequence ID" value="POB02992.1"/>
    <property type="molecule type" value="Genomic_DNA"/>
</dbReference>
<protein>
    <recommendedName>
        <fullName evidence="1">ASCH domain-containing protein</fullName>
    </recommendedName>
</protein>
<evidence type="ECO:0000259" key="1">
    <source>
        <dbReference type="Pfam" id="PF04266"/>
    </source>
</evidence>
<evidence type="ECO:0000313" key="3">
    <source>
        <dbReference type="Proteomes" id="UP000243451"/>
    </source>
</evidence>
<accession>A0A2P4EU86</accession>
<gene>
    <name evidence="2" type="ORF">C1949_11525</name>
</gene>
<dbReference type="AlphaFoldDB" id="A0A2P4EU86"/>
<dbReference type="Gene3D" id="2.30.130.30">
    <property type="entry name" value="Hypothetical protein"/>
    <property type="match status" value="1"/>
</dbReference>
<dbReference type="Pfam" id="PF04266">
    <property type="entry name" value="ASCH"/>
    <property type="match status" value="1"/>
</dbReference>
<keyword evidence="3" id="KW-1185">Reference proteome</keyword>
<proteinExistence type="predicted"/>
<feature type="domain" description="ASCH" evidence="1">
    <location>
        <begin position="4"/>
        <end position="85"/>
    </location>
</feature>
<dbReference type="OrthoDB" id="359066at2"/>
<name>A0A2P4EU86_9GAMM</name>
<comment type="caution">
    <text evidence="2">The sequence shown here is derived from an EMBL/GenBank/DDBJ whole genome shotgun (WGS) entry which is preliminary data.</text>
</comment>